<dbReference type="GO" id="GO:0070069">
    <property type="term" value="C:cytochrome complex"/>
    <property type="evidence" value="ECO:0007669"/>
    <property type="project" value="TreeGrafter"/>
</dbReference>
<comment type="similarity">
    <text evidence="2">Belongs to the cytochrome ubiquinol oxidase subunit 2 family.</text>
</comment>
<keyword evidence="4 7" id="KW-0812">Transmembrane</keyword>
<feature type="transmembrane region" description="Helical" evidence="7">
    <location>
        <begin position="157"/>
        <end position="182"/>
    </location>
</feature>
<feature type="transmembrane region" description="Helical" evidence="7">
    <location>
        <begin position="121"/>
        <end position="145"/>
    </location>
</feature>
<dbReference type="Pfam" id="PF02322">
    <property type="entry name" value="Cyt_bd_oxida_II"/>
    <property type="match status" value="1"/>
</dbReference>
<dbReference type="GO" id="GO:0016682">
    <property type="term" value="F:oxidoreductase activity, acting on diphenols and related substances as donors, oxygen as acceptor"/>
    <property type="evidence" value="ECO:0007669"/>
    <property type="project" value="TreeGrafter"/>
</dbReference>
<gene>
    <name evidence="8" type="ORF">C4S77_11060</name>
</gene>
<dbReference type="Proteomes" id="UP000238042">
    <property type="component" value="Unassembled WGS sequence"/>
</dbReference>
<accession>A0A2S8A777</accession>
<dbReference type="EMBL" id="PSZM01000046">
    <property type="protein sequence ID" value="PQL90427.1"/>
    <property type="molecule type" value="Genomic_DNA"/>
</dbReference>
<evidence type="ECO:0000256" key="5">
    <source>
        <dbReference type="ARBA" id="ARBA00022989"/>
    </source>
</evidence>
<name>A0A2S8A777_9FLAO</name>
<keyword evidence="3" id="KW-1003">Cell membrane</keyword>
<evidence type="ECO:0000313" key="8">
    <source>
        <dbReference type="EMBL" id="PQL90427.1"/>
    </source>
</evidence>
<dbReference type="GO" id="GO:0009055">
    <property type="term" value="F:electron transfer activity"/>
    <property type="evidence" value="ECO:0007669"/>
    <property type="project" value="TreeGrafter"/>
</dbReference>
<feature type="transmembrane region" description="Helical" evidence="7">
    <location>
        <begin position="308"/>
        <end position="330"/>
    </location>
</feature>
<evidence type="ECO:0000256" key="7">
    <source>
        <dbReference type="SAM" id="Phobius"/>
    </source>
</evidence>
<evidence type="ECO:0000256" key="1">
    <source>
        <dbReference type="ARBA" id="ARBA00004651"/>
    </source>
</evidence>
<dbReference type="OrthoDB" id="9776710at2"/>
<evidence type="ECO:0000256" key="4">
    <source>
        <dbReference type="ARBA" id="ARBA00022692"/>
    </source>
</evidence>
<evidence type="ECO:0000313" key="9">
    <source>
        <dbReference type="Proteomes" id="UP000238042"/>
    </source>
</evidence>
<keyword evidence="6 7" id="KW-0472">Membrane</keyword>
<keyword evidence="5 7" id="KW-1133">Transmembrane helix</keyword>
<feature type="transmembrane region" description="Helical" evidence="7">
    <location>
        <begin position="203"/>
        <end position="222"/>
    </location>
</feature>
<feature type="transmembrane region" description="Helical" evidence="7">
    <location>
        <begin position="83"/>
        <end position="101"/>
    </location>
</feature>
<dbReference type="InterPro" id="IPR003317">
    <property type="entry name" value="Cyt-d_oxidase_su2"/>
</dbReference>
<feature type="transmembrane region" description="Helical" evidence="7">
    <location>
        <begin position="261"/>
        <end position="282"/>
    </location>
</feature>
<sequence>MFYLYVVIFFLWTAICLYLLLGGADFGAGIVELFSSKKNKNRAGKIMYKSMGPVWEANHMWLIIVIVILFVGFPNIYATMSTYVHIPLVLMLIGIIARGTAFSFRNYDVVNDHWQIVYNKIFTWSSLITPFFLGVIAASTVSMTIDTESTDFLSAYIFSWLTPFGCALGIFTISICGFLASCYILPQVKENSDKQFLIKKVKVFQLIVVITGILVFVAAYISDIPIFEWVYKGTIGQISVILATVSLIGIYYYLKLKKYTPIRILSGFQVIMILLAATYQHYPNLILLKNGTLSLISNEDEPMAIKNLAWALMLGSIFILPGVFHLIYSFQKNINKAFPK</sequence>
<comment type="subcellular location">
    <subcellularLocation>
        <location evidence="1">Cell membrane</location>
        <topology evidence="1">Multi-pass membrane protein</topology>
    </subcellularLocation>
</comment>
<dbReference type="GO" id="GO:0005886">
    <property type="term" value="C:plasma membrane"/>
    <property type="evidence" value="ECO:0007669"/>
    <property type="project" value="UniProtKB-SubCell"/>
</dbReference>
<dbReference type="PANTHER" id="PTHR43141:SF4">
    <property type="entry name" value="CYTOCHROME BD2 SUBUNIT II"/>
    <property type="match status" value="1"/>
</dbReference>
<protein>
    <submittedName>
        <fullName evidence="8">Cytochrome D ubiquinol oxidase subunit II</fullName>
    </submittedName>
</protein>
<evidence type="ECO:0000256" key="6">
    <source>
        <dbReference type="ARBA" id="ARBA00023136"/>
    </source>
</evidence>
<dbReference type="GO" id="GO:0019646">
    <property type="term" value="P:aerobic electron transport chain"/>
    <property type="evidence" value="ECO:0007669"/>
    <property type="project" value="TreeGrafter"/>
</dbReference>
<reference evidence="8 9" key="1">
    <citation type="submission" date="2018-02" db="EMBL/GenBank/DDBJ databases">
        <title>Genome sequences of Apibacter spp., gut symbionts of Asian honey bees.</title>
        <authorList>
            <person name="Kwong W.K."/>
            <person name="Steele M.I."/>
            <person name="Moran N.A."/>
        </authorList>
    </citation>
    <scope>NUCLEOTIDE SEQUENCE [LARGE SCALE GENOMIC DNA]</scope>
    <source>
        <strain evidence="9">wkB301</strain>
    </source>
</reference>
<proteinExistence type="inferred from homology"/>
<feature type="transmembrane region" description="Helical" evidence="7">
    <location>
        <begin position="55"/>
        <end position="77"/>
    </location>
</feature>
<organism evidence="8 9">
    <name type="scientific">Apibacter adventoris</name>
    <dbReference type="NCBI Taxonomy" id="1679466"/>
    <lineage>
        <taxon>Bacteria</taxon>
        <taxon>Pseudomonadati</taxon>
        <taxon>Bacteroidota</taxon>
        <taxon>Flavobacteriia</taxon>
        <taxon>Flavobacteriales</taxon>
        <taxon>Weeksellaceae</taxon>
        <taxon>Apibacter</taxon>
    </lineage>
</organism>
<evidence type="ECO:0000256" key="2">
    <source>
        <dbReference type="ARBA" id="ARBA00007543"/>
    </source>
</evidence>
<dbReference type="AlphaFoldDB" id="A0A2S8A777"/>
<feature type="transmembrane region" description="Helical" evidence="7">
    <location>
        <begin position="6"/>
        <end position="34"/>
    </location>
</feature>
<keyword evidence="9" id="KW-1185">Reference proteome</keyword>
<evidence type="ECO:0000256" key="3">
    <source>
        <dbReference type="ARBA" id="ARBA00022475"/>
    </source>
</evidence>
<dbReference type="PANTHER" id="PTHR43141">
    <property type="entry name" value="CYTOCHROME BD2 SUBUNIT II"/>
    <property type="match status" value="1"/>
</dbReference>
<feature type="transmembrane region" description="Helical" evidence="7">
    <location>
        <begin position="234"/>
        <end position="254"/>
    </location>
</feature>
<comment type="caution">
    <text evidence="8">The sequence shown here is derived from an EMBL/GenBank/DDBJ whole genome shotgun (WGS) entry which is preliminary data.</text>
</comment>
<dbReference type="RefSeq" id="WP_105247600.1">
    <property type="nucleotide sequence ID" value="NZ_PSZM01000046.1"/>
</dbReference>